<keyword evidence="2" id="KW-0812">Transmembrane</keyword>
<organism evidence="2 3">
    <name type="scientific">Mycobacterium kansasii</name>
    <dbReference type="NCBI Taxonomy" id="1768"/>
    <lineage>
        <taxon>Bacteria</taxon>
        <taxon>Bacillati</taxon>
        <taxon>Actinomycetota</taxon>
        <taxon>Actinomycetes</taxon>
        <taxon>Mycobacteriales</taxon>
        <taxon>Mycobacteriaceae</taxon>
        <taxon>Mycobacterium</taxon>
    </lineage>
</organism>
<dbReference type="Proteomes" id="UP000188532">
    <property type="component" value="Unassembled WGS sequence"/>
</dbReference>
<name>A0A1V3WSP9_MYCKA</name>
<dbReference type="EMBL" id="MVBN01000007">
    <property type="protein sequence ID" value="OOK69975.1"/>
    <property type="molecule type" value="Genomic_DNA"/>
</dbReference>
<feature type="region of interest" description="Disordered" evidence="1">
    <location>
        <begin position="1"/>
        <end position="68"/>
    </location>
</feature>
<feature type="compositionally biased region" description="Basic and acidic residues" evidence="1">
    <location>
        <begin position="30"/>
        <end position="42"/>
    </location>
</feature>
<comment type="caution">
    <text evidence="2">The sequence shown here is derived from an EMBL/GenBank/DDBJ whole genome shotgun (WGS) entry which is preliminary data.</text>
</comment>
<keyword evidence="2" id="KW-0472">Membrane</keyword>
<accession>A0A1V3WSP9</accession>
<reference evidence="2 3" key="1">
    <citation type="submission" date="2017-02" db="EMBL/GenBank/DDBJ databases">
        <title>Complete genome sequences of Mycobacterium kansasii strains isolated from rhesus macaques.</title>
        <authorList>
            <person name="Panda A."/>
            <person name="Nagaraj S."/>
            <person name="Zhao X."/>
            <person name="Tettelin H."/>
            <person name="Detolla L.J."/>
        </authorList>
    </citation>
    <scope>NUCLEOTIDE SEQUENCE [LARGE SCALE GENOMIC DNA]</scope>
    <source>
        <strain evidence="2 3">11-3469</strain>
    </source>
</reference>
<evidence type="ECO:0000256" key="1">
    <source>
        <dbReference type="SAM" id="MobiDB-lite"/>
    </source>
</evidence>
<protein>
    <submittedName>
        <fullName evidence="2">Conserved transmembrane domain protein</fullName>
    </submittedName>
</protein>
<evidence type="ECO:0000313" key="2">
    <source>
        <dbReference type="EMBL" id="OOK69975.1"/>
    </source>
</evidence>
<dbReference type="AlphaFoldDB" id="A0A1V3WSP9"/>
<proteinExistence type="predicted"/>
<gene>
    <name evidence="2" type="ORF">BZL29_6032</name>
</gene>
<sequence>MNAVPGNRHAGNDQITRRQHIGANPAGQRIEYRRGPDQEKRRMVPAGSTATSAGSRLIAAATAAHPDG</sequence>
<evidence type="ECO:0000313" key="3">
    <source>
        <dbReference type="Proteomes" id="UP000188532"/>
    </source>
</evidence>